<feature type="region of interest" description="Disordered" evidence="5">
    <location>
        <begin position="289"/>
        <end position="354"/>
    </location>
</feature>
<evidence type="ECO:0000313" key="9">
    <source>
        <dbReference type="EMBL" id="PKI38325.1"/>
    </source>
</evidence>
<dbReference type="STRING" id="22663.A0A2I0I2V0"/>
<dbReference type="Gene3D" id="6.10.280.40">
    <property type="match status" value="1"/>
</dbReference>
<accession>A0A2I0I2V0</accession>
<comment type="cofactor">
    <cofactor evidence="1">
        <name>Mg(2+)</name>
        <dbReference type="ChEBI" id="CHEBI:18420"/>
    </cofactor>
</comment>
<name>A0A2I0I2V0_PUNGR</name>
<keyword evidence="3" id="KW-0547">Nucleotide-binding</keyword>
<dbReference type="Pfam" id="PF00004">
    <property type="entry name" value="AAA"/>
    <property type="match status" value="1"/>
</dbReference>
<keyword evidence="10" id="KW-1185">Reference proteome</keyword>
<dbReference type="PANTHER" id="PTHR23070">
    <property type="entry name" value="BCS1 AAA-TYPE ATPASE"/>
    <property type="match status" value="1"/>
</dbReference>
<dbReference type="GO" id="GO:0005524">
    <property type="term" value="F:ATP binding"/>
    <property type="evidence" value="ECO:0007669"/>
    <property type="project" value="UniProtKB-KW"/>
</dbReference>
<feature type="domain" description="AAA-type ATPase N-terminal" evidence="7">
    <location>
        <begin position="26"/>
        <end position="90"/>
    </location>
</feature>
<evidence type="ECO:0000256" key="3">
    <source>
        <dbReference type="ARBA" id="ARBA00022840"/>
    </source>
</evidence>
<evidence type="ECO:0000256" key="2">
    <source>
        <dbReference type="ARBA" id="ARBA00022801"/>
    </source>
</evidence>
<dbReference type="InterPro" id="IPR058017">
    <property type="entry name" value="At3g28540-like_C"/>
</dbReference>
<keyword evidence="4" id="KW-0460">Magnesium</keyword>
<gene>
    <name evidence="9" type="ORF">CRG98_041283</name>
</gene>
<comment type="caution">
    <text evidence="9">The sequence shown here is derived from an EMBL/GenBank/DDBJ whole genome shotgun (WGS) entry which is preliminary data.</text>
</comment>
<evidence type="ECO:0000256" key="4">
    <source>
        <dbReference type="ARBA" id="ARBA00022842"/>
    </source>
</evidence>
<keyword evidence="3" id="KW-0067">ATP-binding</keyword>
<reference evidence="9 10" key="1">
    <citation type="submission" date="2017-11" db="EMBL/GenBank/DDBJ databases">
        <title>De-novo sequencing of pomegranate (Punica granatum L.) genome.</title>
        <authorList>
            <person name="Akparov Z."/>
            <person name="Amiraslanov A."/>
            <person name="Hajiyeva S."/>
            <person name="Abbasov M."/>
            <person name="Kaur K."/>
            <person name="Hamwieh A."/>
            <person name="Solovyev V."/>
            <person name="Salamov A."/>
            <person name="Braich B."/>
            <person name="Kosarev P."/>
            <person name="Mahmoud A."/>
            <person name="Hajiyev E."/>
            <person name="Babayeva S."/>
            <person name="Izzatullayeva V."/>
            <person name="Mammadov A."/>
            <person name="Mammadov A."/>
            <person name="Sharifova S."/>
            <person name="Ojaghi J."/>
            <person name="Eynullazada K."/>
            <person name="Bayramov B."/>
            <person name="Abdulazimova A."/>
            <person name="Shahmuradov I."/>
        </authorList>
    </citation>
    <scope>NUCLEOTIDE SEQUENCE [LARGE SCALE GENOMIC DNA]</scope>
    <source>
        <strain evidence="10">cv. AG2017</strain>
        <tissue evidence="9">Leaf</tissue>
    </source>
</reference>
<evidence type="ECO:0000313" key="10">
    <source>
        <dbReference type="Proteomes" id="UP000233551"/>
    </source>
</evidence>
<dbReference type="SUPFAM" id="SSF52540">
    <property type="entry name" value="P-loop containing nucleoside triphosphate hydrolases"/>
    <property type="match status" value="1"/>
</dbReference>
<evidence type="ECO:0000256" key="5">
    <source>
        <dbReference type="SAM" id="MobiDB-lite"/>
    </source>
</evidence>
<feature type="compositionally biased region" description="Basic and acidic residues" evidence="5">
    <location>
        <begin position="289"/>
        <end position="330"/>
    </location>
</feature>
<dbReference type="InterPro" id="IPR027417">
    <property type="entry name" value="P-loop_NTPase"/>
</dbReference>
<feature type="domain" description="ATPase AAA-type core" evidence="6">
    <location>
        <begin position="161"/>
        <end position="195"/>
    </location>
</feature>
<dbReference type="Gene3D" id="3.40.50.300">
    <property type="entry name" value="P-loop containing nucleotide triphosphate hydrolases"/>
    <property type="match status" value="1"/>
</dbReference>
<dbReference type="Proteomes" id="UP000233551">
    <property type="component" value="Unassembled WGS sequence"/>
</dbReference>
<organism evidence="9 10">
    <name type="scientific">Punica granatum</name>
    <name type="common">Pomegranate</name>
    <dbReference type="NCBI Taxonomy" id="22663"/>
    <lineage>
        <taxon>Eukaryota</taxon>
        <taxon>Viridiplantae</taxon>
        <taxon>Streptophyta</taxon>
        <taxon>Embryophyta</taxon>
        <taxon>Tracheophyta</taxon>
        <taxon>Spermatophyta</taxon>
        <taxon>Magnoliopsida</taxon>
        <taxon>eudicotyledons</taxon>
        <taxon>Gunneridae</taxon>
        <taxon>Pentapetalae</taxon>
        <taxon>rosids</taxon>
        <taxon>malvids</taxon>
        <taxon>Myrtales</taxon>
        <taxon>Lythraceae</taxon>
        <taxon>Punica</taxon>
    </lineage>
</organism>
<protein>
    <submittedName>
        <fullName evidence="9">Uncharacterized protein</fullName>
    </submittedName>
</protein>
<proteinExistence type="predicted"/>
<evidence type="ECO:0000256" key="1">
    <source>
        <dbReference type="ARBA" id="ARBA00001946"/>
    </source>
</evidence>
<dbReference type="InterPro" id="IPR050747">
    <property type="entry name" value="Mitochondrial_chaperone_BCS1"/>
</dbReference>
<evidence type="ECO:0000259" key="7">
    <source>
        <dbReference type="Pfam" id="PF14363"/>
    </source>
</evidence>
<feature type="domain" description="AAA+ ATPase At3g28540-like C-terminal" evidence="8">
    <location>
        <begin position="223"/>
        <end position="295"/>
    </location>
</feature>
<dbReference type="GO" id="GO:0016887">
    <property type="term" value="F:ATP hydrolysis activity"/>
    <property type="evidence" value="ECO:0007669"/>
    <property type="project" value="InterPro"/>
</dbReference>
<keyword evidence="2" id="KW-0378">Hydrolase</keyword>
<evidence type="ECO:0000259" key="6">
    <source>
        <dbReference type="Pfam" id="PF00004"/>
    </source>
</evidence>
<dbReference type="InterPro" id="IPR003959">
    <property type="entry name" value="ATPase_AAA_core"/>
</dbReference>
<dbReference type="Pfam" id="PF25568">
    <property type="entry name" value="AAA_lid_At3g28540"/>
    <property type="match status" value="1"/>
</dbReference>
<dbReference type="EMBL" id="PGOL01004134">
    <property type="protein sequence ID" value="PKI38325.1"/>
    <property type="molecule type" value="Genomic_DNA"/>
</dbReference>
<dbReference type="InterPro" id="IPR025753">
    <property type="entry name" value="AAA_N_dom"/>
</dbReference>
<evidence type="ECO:0000259" key="8">
    <source>
        <dbReference type="Pfam" id="PF25568"/>
    </source>
</evidence>
<dbReference type="AlphaFoldDB" id="A0A2I0I2V0"/>
<dbReference type="Pfam" id="PF14363">
    <property type="entry name" value="AAA_assoc"/>
    <property type="match status" value="1"/>
</dbReference>
<sequence>MQGLFIQLSSAVGGLMIIMTLFRDHIPPHLRDLLEKYTSKLVRLLYPYIEITFTEYTGEWFKKSDVYTAIQNYLTEKHVVNEGKAIALKNRQRKLFTNNPSDNWYRYKSTKWSPVVFEHPATFDTLAMEPKKKQEIMGDLKKFGEGKEYYKKIGKAWKRGYLLYGPPGTGKSTMIAAMANFMSYDVYDLELTTVKDNSELRRLLIDTSSKRGRMDKHIEMSYCCFEAFKVLVNNYLDVESHPLFGMIEAMLKETNMTPADVAENLMPKSGMETPDTCLRSLIKALEEAKGGAARKKAEEEEEAKKKAEEEEEAKKKAKAKDAAKSIEGAKENGVGANGKLEEDKVNVKENGVTN</sequence>